<reference evidence="1 2" key="1">
    <citation type="submission" date="2018-11" db="EMBL/GenBank/DDBJ databases">
        <title>Gordonia insulae sp. nov., isolated from an island soil.</title>
        <authorList>
            <person name="Kim Y.S."/>
            <person name="Kim S.B."/>
        </authorList>
    </citation>
    <scope>NUCLEOTIDE SEQUENCE [LARGE SCALE GENOMIC DNA]</scope>
    <source>
        <strain evidence="1 2">MMS17-SY073</strain>
    </source>
</reference>
<keyword evidence="2" id="KW-1185">Reference proteome</keyword>
<gene>
    <name evidence="1" type="ORF">D7316_01607</name>
</gene>
<dbReference type="AlphaFoldDB" id="A0A3G8JK62"/>
<evidence type="ECO:0000313" key="2">
    <source>
        <dbReference type="Proteomes" id="UP000271469"/>
    </source>
</evidence>
<organism evidence="1 2">
    <name type="scientific">Gordonia insulae</name>
    <dbReference type="NCBI Taxonomy" id="2420509"/>
    <lineage>
        <taxon>Bacteria</taxon>
        <taxon>Bacillati</taxon>
        <taxon>Actinomycetota</taxon>
        <taxon>Actinomycetes</taxon>
        <taxon>Mycobacteriales</taxon>
        <taxon>Gordoniaceae</taxon>
        <taxon>Gordonia</taxon>
    </lineage>
</organism>
<accession>A0A3G8JK62</accession>
<evidence type="ECO:0000313" key="1">
    <source>
        <dbReference type="EMBL" id="AZG45015.1"/>
    </source>
</evidence>
<dbReference type="RefSeq" id="WP_124707797.1">
    <property type="nucleotide sequence ID" value="NZ_CP033972.1"/>
</dbReference>
<dbReference type="EMBL" id="CP033972">
    <property type="protein sequence ID" value="AZG45015.1"/>
    <property type="molecule type" value="Genomic_DNA"/>
</dbReference>
<sequence length="305" mass="33502">MGRRNREQEPAWSPQNAAKIRAGLAFGLAELARDYRMLTSELEPDVDALFEDLENLDPSVDDAERDRLDELGVEAMDTLDAYDANAALATVEGELVGGSGVIWVDRSAMAAIAAEPFTAESPEALLPDVDCGIALFEIPLGTYVFRPLDENGEPVPESVDLDIDGIFWWRARHDLIDSDGDEDPSEIEDFGGEQAEDEDIDDSFVFHILSRARNVRHHLHDAWRLPVAVDGASVVLPWSTPFQPDDGESELWTTITFFGRLCAAIHVQDRVSISEQAIPAAKQSFVKAGWPELEPVESVSVVSGS</sequence>
<proteinExistence type="predicted"/>
<protein>
    <submittedName>
        <fullName evidence="1">Uncharacterized protein</fullName>
    </submittedName>
</protein>
<dbReference type="KEGG" id="gom:D7316_01607"/>
<name>A0A3G8JK62_9ACTN</name>
<dbReference type="OrthoDB" id="10020575at2"/>
<dbReference type="Proteomes" id="UP000271469">
    <property type="component" value="Chromosome"/>
</dbReference>